<keyword evidence="1" id="KW-0472">Membrane</keyword>
<keyword evidence="1" id="KW-1133">Transmembrane helix</keyword>
<gene>
    <name evidence="2" type="ORF">DERYTH_LOCUS9690</name>
</gene>
<dbReference type="Proteomes" id="UP000789405">
    <property type="component" value="Unassembled WGS sequence"/>
</dbReference>
<keyword evidence="1" id="KW-0812">Transmembrane</keyword>
<feature type="transmembrane region" description="Helical" evidence="1">
    <location>
        <begin position="54"/>
        <end position="72"/>
    </location>
</feature>
<evidence type="ECO:0000256" key="1">
    <source>
        <dbReference type="SAM" id="Phobius"/>
    </source>
</evidence>
<reference evidence="2" key="1">
    <citation type="submission" date="2021-06" db="EMBL/GenBank/DDBJ databases">
        <authorList>
            <person name="Kallberg Y."/>
            <person name="Tangrot J."/>
            <person name="Rosling A."/>
        </authorList>
    </citation>
    <scope>NUCLEOTIDE SEQUENCE</scope>
    <source>
        <strain evidence="2">MA453B</strain>
    </source>
</reference>
<evidence type="ECO:0000313" key="3">
    <source>
        <dbReference type="Proteomes" id="UP000789405"/>
    </source>
</evidence>
<name>A0A9N9DID8_9GLOM</name>
<accession>A0A9N9DID8</accession>
<keyword evidence="3" id="KW-1185">Reference proteome</keyword>
<organism evidence="2 3">
    <name type="scientific">Dentiscutata erythropus</name>
    <dbReference type="NCBI Taxonomy" id="1348616"/>
    <lineage>
        <taxon>Eukaryota</taxon>
        <taxon>Fungi</taxon>
        <taxon>Fungi incertae sedis</taxon>
        <taxon>Mucoromycota</taxon>
        <taxon>Glomeromycotina</taxon>
        <taxon>Glomeromycetes</taxon>
        <taxon>Diversisporales</taxon>
        <taxon>Gigasporaceae</taxon>
        <taxon>Dentiscutata</taxon>
    </lineage>
</organism>
<dbReference type="AlphaFoldDB" id="A0A9N9DID8"/>
<proteinExistence type="predicted"/>
<comment type="caution">
    <text evidence="2">The sequence shown here is derived from an EMBL/GenBank/DDBJ whole genome shotgun (WGS) entry which is preliminary data.</text>
</comment>
<feature type="non-terminal residue" evidence="2">
    <location>
        <position position="1"/>
    </location>
</feature>
<evidence type="ECO:0000313" key="2">
    <source>
        <dbReference type="EMBL" id="CAG8641670.1"/>
    </source>
</evidence>
<dbReference type="EMBL" id="CAJVPY010005375">
    <property type="protein sequence ID" value="CAG8641670.1"/>
    <property type="molecule type" value="Genomic_DNA"/>
</dbReference>
<sequence length="124" mass="14851">MDQKVAYQEVKYYWLLKDNRSRCWSRRWYQFGVLSPSVRYLELFHYWCRQFQRSFIGVAHFGVLLLVCPFWCSFVAGALLLLVSFDLITFVTGMLLEHRVSQLYSEVQNRCLAFFDVLLDIFVV</sequence>
<protein>
    <submittedName>
        <fullName evidence="2">7764_t:CDS:1</fullName>
    </submittedName>
</protein>